<keyword evidence="2" id="KW-1185">Reference proteome</keyword>
<proteinExistence type="predicted"/>
<dbReference type="Gramene" id="OPUNC05G24940.1">
    <property type="protein sequence ID" value="OPUNC05G24940.1"/>
    <property type="gene ID" value="OPUNC05G24940"/>
</dbReference>
<evidence type="ECO:0000313" key="2">
    <source>
        <dbReference type="Proteomes" id="UP000026962"/>
    </source>
</evidence>
<dbReference type="EnsemblPlants" id="OPUNC05G24940.1">
    <property type="protein sequence ID" value="OPUNC05G24940.1"/>
    <property type="gene ID" value="OPUNC05G24940"/>
</dbReference>
<organism evidence="1">
    <name type="scientific">Oryza punctata</name>
    <name type="common">Red rice</name>
    <dbReference type="NCBI Taxonomy" id="4537"/>
    <lineage>
        <taxon>Eukaryota</taxon>
        <taxon>Viridiplantae</taxon>
        <taxon>Streptophyta</taxon>
        <taxon>Embryophyta</taxon>
        <taxon>Tracheophyta</taxon>
        <taxon>Spermatophyta</taxon>
        <taxon>Magnoliopsida</taxon>
        <taxon>Liliopsida</taxon>
        <taxon>Poales</taxon>
        <taxon>Poaceae</taxon>
        <taxon>BOP clade</taxon>
        <taxon>Oryzoideae</taxon>
        <taxon>Oryzeae</taxon>
        <taxon>Oryzinae</taxon>
        <taxon>Oryza</taxon>
    </lineage>
</organism>
<dbReference type="Proteomes" id="UP000026962">
    <property type="component" value="Chromosome 5"/>
</dbReference>
<sequence length="189" mass="21183">MAQHGVLRDPNVNQLLDVEDVTPGRWHDEWGEGTVQVATDQDDRGTRPAGAKDMKKLCKLVATILEIIFIFRIIISIRTKLPPTEIIDDEQEAAGGEELLGGASDGVPVLQDAVLLRHPFDELRWQVVVFVGFRRAVAGRPFDPASEVEAGGDPWMRRRRLPLDGMDPPLLQDRHHALHLLHPPDLHRV</sequence>
<evidence type="ECO:0000313" key="1">
    <source>
        <dbReference type="EnsemblPlants" id="OPUNC05G24940.1"/>
    </source>
</evidence>
<protein>
    <submittedName>
        <fullName evidence="1">Uncharacterized protein</fullName>
    </submittedName>
</protein>
<accession>A0A0E0L6A0</accession>
<dbReference type="AlphaFoldDB" id="A0A0E0L6A0"/>
<reference evidence="1" key="2">
    <citation type="submission" date="2018-05" db="EMBL/GenBank/DDBJ databases">
        <title>OpunRS2 (Oryza punctata Reference Sequence Version 2).</title>
        <authorList>
            <person name="Zhang J."/>
            <person name="Kudrna D."/>
            <person name="Lee S."/>
            <person name="Talag J."/>
            <person name="Welchert J."/>
            <person name="Wing R.A."/>
        </authorList>
    </citation>
    <scope>NUCLEOTIDE SEQUENCE [LARGE SCALE GENOMIC DNA]</scope>
</reference>
<name>A0A0E0L6A0_ORYPU</name>
<dbReference type="HOGENOM" id="CLU_1436578_0_0_1"/>
<reference evidence="1" key="1">
    <citation type="submission" date="2015-04" db="UniProtKB">
        <authorList>
            <consortium name="EnsemblPlants"/>
        </authorList>
    </citation>
    <scope>IDENTIFICATION</scope>
</reference>